<feature type="transmembrane region" description="Helical" evidence="9">
    <location>
        <begin position="223"/>
        <end position="241"/>
    </location>
</feature>
<organism evidence="11 12">
    <name type="scientific">Pelosinus propionicus DSM 13327</name>
    <dbReference type="NCBI Taxonomy" id="1123291"/>
    <lineage>
        <taxon>Bacteria</taxon>
        <taxon>Bacillati</taxon>
        <taxon>Bacillota</taxon>
        <taxon>Negativicutes</taxon>
        <taxon>Selenomonadales</taxon>
        <taxon>Sporomusaceae</taxon>
        <taxon>Pelosinus</taxon>
    </lineage>
</organism>
<feature type="transmembrane region" description="Helical" evidence="9">
    <location>
        <begin position="39"/>
        <end position="59"/>
    </location>
</feature>
<sequence length="416" mass="45234">MQIINFILDLGPTVMMPIIIMLLGLLFRQGFPRAFRSGLTIGMGFAGIFLVISMLTSNLSPATQAMVTNWGLHLDVMDVGWPIAAAISFGTPIVPAVFIMGLFINVLMLSMNWTKTMDIDLWNYWHFIFSGALIMYLTNSAILGIIASGITIVIILKLADWTQPYVAKVFDMPGISLPHTESISWAPLGILLNKVIDNIPGINKIDINPEKIQERFGVFGEPMLIGLVLGAFIGILAGYTVESVVKLSVNMAAVLFLMPRMVRILMEGLLPLSESGREYLSNRFPGKEVFIGLDAAVVIGHPSVMAVCILMIPITLLLAAVLPGNRILPFTDLAGLPFCLLWAVAPSKGNVFRGLIISTIFMVGILYIATDLAPVTTLMAKQVNFPFPEGTAAISSLDGGAHLIPYIIFKMVGIFH</sequence>
<keyword evidence="2" id="KW-0813">Transport</keyword>
<protein>
    <submittedName>
        <fullName evidence="11">PTS system, galactitol-specific IIC component</fullName>
    </submittedName>
</protein>
<evidence type="ECO:0000256" key="1">
    <source>
        <dbReference type="ARBA" id="ARBA00004651"/>
    </source>
</evidence>
<feature type="transmembrane region" description="Helical" evidence="9">
    <location>
        <begin position="291"/>
        <end position="321"/>
    </location>
</feature>
<dbReference type="STRING" id="1123291.SAMN04490355_100612"/>
<evidence type="ECO:0000256" key="2">
    <source>
        <dbReference type="ARBA" id="ARBA00022448"/>
    </source>
</evidence>
<accession>A0A1I4I0Z2</accession>
<gene>
    <name evidence="11" type="ORF">SAMN04490355_100612</name>
</gene>
<dbReference type="EMBL" id="FOTS01000006">
    <property type="protein sequence ID" value="SFL47934.1"/>
    <property type="molecule type" value="Genomic_DNA"/>
</dbReference>
<dbReference type="GO" id="GO:0009401">
    <property type="term" value="P:phosphoenolpyruvate-dependent sugar phosphotransferase system"/>
    <property type="evidence" value="ECO:0007669"/>
    <property type="project" value="UniProtKB-KW"/>
</dbReference>
<dbReference type="RefSeq" id="WP_090933265.1">
    <property type="nucleotide sequence ID" value="NZ_FOTS01000006.1"/>
</dbReference>
<evidence type="ECO:0000313" key="12">
    <source>
        <dbReference type="Proteomes" id="UP000199520"/>
    </source>
</evidence>
<keyword evidence="4" id="KW-0762">Sugar transport</keyword>
<dbReference type="Pfam" id="PF03611">
    <property type="entry name" value="EIIC-GAT"/>
    <property type="match status" value="1"/>
</dbReference>
<evidence type="ECO:0000256" key="5">
    <source>
        <dbReference type="ARBA" id="ARBA00022683"/>
    </source>
</evidence>
<keyword evidence="12" id="KW-1185">Reference proteome</keyword>
<keyword evidence="6 9" id="KW-0812">Transmembrane</keyword>
<feature type="transmembrane region" description="Helical" evidence="9">
    <location>
        <begin position="351"/>
        <end position="370"/>
    </location>
</feature>
<keyword evidence="8 9" id="KW-0472">Membrane</keyword>
<dbReference type="PROSITE" id="PS51104">
    <property type="entry name" value="PTS_EIIC_TYPE_2"/>
    <property type="match status" value="1"/>
</dbReference>
<evidence type="ECO:0000259" key="10">
    <source>
        <dbReference type="PROSITE" id="PS51104"/>
    </source>
</evidence>
<proteinExistence type="predicted"/>
<evidence type="ECO:0000256" key="8">
    <source>
        <dbReference type="ARBA" id="ARBA00023136"/>
    </source>
</evidence>
<keyword evidence="5" id="KW-0598">Phosphotransferase system</keyword>
<feature type="transmembrane region" description="Helical" evidence="9">
    <location>
        <begin position="79"/>
        <end position="107"/>
    </location>
</feature>
<dbReference type="PANTHER" id="PTHR37324">
    <property type="entry name" value="PTS SYSTEM GALACTITOL-SPECIFIC EIIC COMPONENT"/>
    <property type="match status" value="1"/>
</dbReference>
<keyword evidence="7 9" id="KW-1133">Transmembrane helix</keyword>
<reference evidence="12" key="1">
    <citation type="submission" date="2016-10" db="EMBL/GenBank/DDBJ databases">
        <authorList>
            <person name="Varghese N."/>
            <person name="Submissions S."/>
        </authorList>
    </citation>
    <scope>NUCLEOTIDE SEQUENCE [LARGE SCALE GENOMIC DNA]</scope>
    <source>
        <strain evidence="12">DSM 13327</strain>
    </source>
</reference>
<feature type="transmembrane region" description="Helical" evidence="9">
    <location>
        <begin position="327"/>
        <end position="344"/>
    </location>
</feature>
<dbReference type="InterPro" id="IPR013853">
    <property type="entry name" value="EIIC-GAT"/>
</dbReference>
<feature type="transmembrane region" description="Helical" evidence="9">
    <location>
        <begin position="390"/>
        <end position="409"/>
    </location>
</feature>
<dbReference type="GO" id="GO:0005886">
    <property type="term" value="C:plasma membrane"/>
    <property type="evidence" value="ECO:0007669"/>
    <property type="project" value="UniProtKB-SubCell"/>
</dbReference>
<keyword evidence="3" id="KW-1003">Cell membrane</keyword>
<evidence type="ECO:0000256" key="4">
    <source>
        <dbReference type="ARBA" id="ARBA00022597"/>
    </source>
</evidence>
<evidence type="ECO:0000256" key="7">
    <source>
        <dbReference type="ARBA" id="ARBA00022989"/>
    </source>
</evidence>
<dbReference type="InterPro" id="IPR013014">
    <property type="entry name" value="PTS_EIIC_2"/>
</dbReference>
<evidence type="ECO:0000313" key="11">
    <source>
        <dbReference type="EMBL" id="SFL47934.1"/>
    </source>
</evidence>
<dbReference type="AlphaFoldDB" id="A0A1I4I0Z2"/>
<evidence type="ECO:0000256" key="6">
    <source>
        <dbReference type="ARBA" id="ARBA00022692"/>
    </source>
</evidence>
<dbReference type="GO" id="GO:0015577">
    <property type="term" value="F:galactitol transmembrane transporter activity"/>
    <property type="evidence" value="ECO:0007669"/>
    <property type="project" value="InterPro"/>
</dbReference>
<dbReference type="Proteomes" id="UP000199520">
    <property type="component" value="Unassembled WGS sequence"/>
</dbReference>
<dbReference type="PIRSF" id="PIRSF006304">
    <property type="entry name" value="GatC"/>
    <property type="match status" value="1"/>
</dbReference>
<evidence type="ECO:0000256" key="3">
    <source>
        <dbReference type="ARBA" id="ARBA00022475"/>
    </source>
</evidence>
<dbReference type="InterPro" id="IPR004703">
    <property type="entry name" value="PTS_sugar-sp_permease"/>
</dbReference>
<feature type="domain" description="PTS EIIC type-2" evidence="10">
    <location>
        <begin position="4"/>
        <end position="416"/>
    </location>
</feature>
<dbReference type="OrthoDB" id="9787936at2"/>
<feature type="transmembrane region" description="Helical" evidence="9">
    <location>
        <begin position="119"/>
        <end position="136"/>
    </location>
</feature>
<evidence type="ECO:0000256" key="9">
    <source>
        <dbReference type="SAM" id="Phobius"/>
    </source>
</evidence>
<feature type="transmembrane region" description="Helical" evidence="9">
    <location>
        <begin position="6"/>
        <end position="27"/>
    </location>
</feature>
<name>A0A1I4I0Z2_9FIRM</name>
<comment type="subcellular location">
    <subcellularLocation>
        <location evidence="1">Cell membrane</location>
        <topology evidence="1">Multi-pass membrane protein</topology>
    </subcellularLocation>
</comment>
<dbReference type="PANTHER" id="PTHR37324:SF2">
    <property type="entry name" value="PTS SYSTEM GALACTITOL-SPECIFIC EIIC COMPONENT"/>
    <property type="match status" value="1"/>
</dbReference>